<evidence type="ECO:0000313" key="2">
    <source>
        <dbReference type="Proteomes" id="UP000033121"/>
    </source>
</evidence>
<sequence>MTVFLHTASAQAQRDTLRLSIPEAEKIFLQHNLQLLAAQYNIDANKALIQQAKLWDNPILVTDQNIYDGEFFRHNSEYGQVFVQVQQLIKTAGKRSKLAQLATDNTAIATAQFDDVLRSLRFTLRNDMIEAAHLGNISKLFQDEIAEVGKLVEGMDQVYHLGNISLKDNMRLKALLFSLQNDLINIRSQLIPVQAEIRLLLQTQDSSYIQPQLSTNYSQLINAGIPALDSLVADALRNRPDERIAALNKDLQVHNLSYQKALAKPDLTVGPEYDQRNSYVPNYVGLTVSLPLNLFNRNQGNIRAAQSNIQVSQTQLLQENDRISNEVKATMDKFRFMQTVNNKDQAAFTAQYDTLFQNMLKSYQARQINLLDFTDFLDAYKETRIKLTEQQINLMKAADELNFVTNDNILPIQ</sequence>
<evidence type="ECO:0000313" key="1">
    <source>
        <dbReference type="EMBL" id="GAO41644.1"/>
    </source>
</evidence>
<dbReference type="SUPFAM" id="SSF56954">
    <property type="entry name" value="Outer membrane efflux proteins (OEP)"/>
    <property type="match status" value="1"/>
</dbReference>
<dbReference type="Proteomes" id="UP000033121">
    <property type="component" value="Unassembled WGS sequence"/>
</dbReference>
<proteinExistence type="predicted"/>
<dbReference type="STRING" id="1220578.FPE01S_01_06580"/>
<gene>
    <name evidence="1" type="ORF">FPE01S_01_06580</name>
</gene>
<organism evidence="1 2">
    <name type="scientific">Flavihumibacter petaseus NBRC 106054</name>
    <dbReference type="NCBI Taxonomy" id="1220578"/>
    <lineage>
        <taxon>Bacteria</taxon>
        <taxon>Pseudomonadati</taxon>
        <taxon>Bacteroidota</taxon>
        <taxon>Chitinophagia</taxon>
        <taxon>Chitinophagales</taxon>
        <taxon>Chitinophagaceae</taxon>
        <taxon>Flavihumibacter</taxon>
    </lineage>
</organism>
<dbReference type="Gene3D" id="1.20.1600.10">
    <property type="entry name" value="Outer membrane efflux proteins (OEP)"/>
    <property type="match status" value="1"/>
</dbReference>
<protein>
    <submittedName>
        <fullName evidence="1">Putative RND-type efflux pump outer membrane protein</fullName>
    </submittedName>
</protein>
<accession>A0A0E9MVN5</accession>
<keyword evidence="2" id="KW-1185">Reference proteome</keyword>
<dbReference type="AlphaFoldDB" id="A0A0E9MVN5"/>
<dbReference type="InterPro" id="IPR010131">
    <property type="entry name" value="MdtP/NodT-like"/>
</dbReference>
<comment type="caution">
    <text evidence="1">The sequence shown here is derived from an EMBL/GenBank/DDBJ whole genome shotgun (WGS) entry which is preliminary data.</text>
</comment>
<dbReference type="GO" id="GO:0015562">
    <property type="term" value="F:efflux transmembrane transporter activity"/>
    <property type="evidence" value="ECO:0007669"/>
    <property type="project" value="InterPro"/>
</dbReference>
<name>A0A0E9MVN5_9BACT</name>
<dbReference type="PANTHER" id="PTHR30203">
    <property type="entry name" value="OUTER MEMBRANE CATION EFFLUX PROTEIN"/>
    <property type="match status" value="1"/>
</dbReference>
<dbReference type="EMBL" id="BBWV01000001">
    <property type="protein sequence ID" value="GAO41644.1"/>
    <property type="molecule type" value="Genomic_DNA"/>
</dbReference>
<dbReference type="PANTHER" id="PTHR30203:SF23">
    <property type="entry name" value="OUTER MEMBRANE EFFLUX PROTEIN"/>
    <property type="match status" value="1"/>
</dbReference>
<reference evidence="1 2" key="1">
    <citation type="submission" date="2015-04" db="EMBL/GenBank/DDBJ databases">
        <title>Whole genome shotgun sequence of Flavihumibacter petaseus NBRC 106054.</title>
        <authorList>
            <person name="Miyazawa S."/>
            <person name="Hosoyama A."/>
            <person name="Hashimoto M."/>
            <person name="Noguchi M."/>
            <person name="Tsuchikane K."/>
            <person name="Ohji S."/>
            <person name="Yamazoe A."/>
            <person name="Ichikawa N."/>
            <person name="Kimura A."/>
            <person name="Fujita N."/>
        </authorList>
    </citation>
    <scope>NUCLEOTIDE SEQUENCE [LARGE SCALE GENOMIC DNA]</scope>
    <source>
        <strain evidence="1 2">NBRC 106054</strain>
    </source>
</reference>